<dbReference type="Proteomes" id="UP000001357">
    <property type="component" value="Unassembled WGS sequence"/>
</dbReference>
<evidence type="ECO:0000313" key="1">
    <source>
        <dbReference type="EMBL" id="EDQ90176.1"/>
    </source>
</evidence>
<dbReference type="InParanoid" id="A9UX86"/>
<dbReference type="EMBL" id="CH991548">
    <property type="protein sequence ID" value="EDQ90176.1"/>
    <property type="molecule type" value="Genomic_DNA"/>
</dbReference>
<dbReference type="KEGG" id="mbr:MONBRDRAFT_7522"/>
<protein>
    <submittedName>
        <fullName evidence="1">Uncharacterized protein</fullName>
    </submittedName>
</protein>
<name>A9UX86_MONBE</name>
<dbReference type="GeneID" id="5890100"/>
<dbReference type="AlphaFoldDB" id="A9UX86"/>
<proteinExistence type="predicted"/>
<organism evidence="1 2">
    <name type="scientific">Monosiga brevicollis</name>
    <name type="common">Choanoflagellate</name>
    <dbReference type="NCBI Taxonomy" id="81824"/>
    <lineage>
        <taxon>Eukaryota</taxon>
        <taxon>Choanoflagellata</taxon>
        <taxon>Craspedida</taxon>
        <taxon>Salpingoecidae</taxon>
        <taxon>Monosiga</taxon>
    </lineage>
</organism>
<sequence>MARPRIKLVSRAAFLRDGRFSASTRRAVVKSMEAYGSQLGTLYYLMGLEQLLEYKRAGHPVESIKRAIAVLLLIATQIQEHFANVVMRPAYRITEAGTPHVNFDRFPESAWSQCFGMADAGQFTRLATALSSRVRSKFPVPLKEALLAFLALFHRSSRLSDVIRLLGVSWTVPKMSQVINTFAVAVARMFQAQLAFDVRYFLPDWTEAAASAVAAKHSPLAGICAFIDGTGQPIARPKGNDVQRAFYAGKDAVRALSVEWHS</sequence>
<evidence type="ECO:0000313" key="2">
    <source>
        <dbReference type="Proteomes" id="UP000001357"/>
    </source>
</evidence>
<accession>A9UX86</accession>
<dbReference type="RefSeq" id="XP_001744943.1">
    <property type="nucleotide sequence ID" value="XM_001744891.1"/>
</dbReference>
<reference evidence="1 2" key="1">
    <citation type="journal article" date="2008" name="Nature">
        <title>The genome of the choanoflagellate Monosiga brevicollis and the origin of metazoans.</title>
        <authorList>
            <consortium name="JGI Sequencing"/>
            <person name="King N."/>
            <person name="Westbrook M.J."/>
            <person name="Young S.L."/>
            <person name="Kuo A."/>
            <person name="Abedin M."/>
            <person name="Chapman J."/>
            <person name="Fairclough S."/>
            <person name="Hellsten U."/>
            <person name="Isogai Y."/>
            <person name="Letunic I."/>
            <person name="Marr M."/>
            <person name="Pincus D."/>
            <person name="Putnam N."/>
            <person name="Rokas A."/>
            <person name="Wright K.J."/>
            <person name="Zuzow R."/>
            <person name="Dirks W."/>
            <person name="Good M."/>
            <person name="Goodstein D."/>
            <person name="Lemons D."/>
            <person name="Li W."/>
            <person name="Lyons J.B."/>
            <person name="Morris A."/>
            <person name="Nichols S."/>
            <person name="Richter D.J."/>
            <person name="Salamov A."/>
            <person name="Bork P."/>
            <person name="Lim W.A."/>
            <person name="Manning G."/>
            <person name="Miller W.T."/>
            <person name="McGinnis W."/>
            <person name="Shapiro H."/>
            <person name="Tjian R."/>
            <person name="Grigoriev I.V."/>
            <person name="Rokhsar D."/>
        </authorList>
    </citation>
    <scope>NUCLEOTIDE SEQUENCE [LARGE SCALE GENOMIC DNA]</scope>
    <source>
        <strain evidence="2">MX1 / ATCC 50154</strain>
    </source>
</reference>
<keyword evidence="2" id="KW-1185">Reference proteome</keyword>
<gene>
    <name evidence="1" type="ORF">MONBRDRAFT_7522</name>
</gene>